<dbReference type="Pfam" id="PF13302">
    <property type="entry name" value="Acetyltransf_3"/>
    <property type="match status" value="1"/>
</dbReference>
<protein>
    <submittedName>
        <fullName evidence="2">GNAT family N-acetyltransferase</fullName>
    </submittedName>
</protein>
<dbReference type="SUPFAM" id="SSF55729">
    <property type="entry name" value="Acyl-CoA N-acyltransferases (Nat)"/>
    <property type="match status" value="1"/>
</dbReference>
<dbReference type="OrthoDB" id="9801656at2"/>
<dbReference type="InterPro" id="IPR051531">
    <property type="entry name" value="N-acetyltransferase"/>
</dbReference>
<dbReference type="PANTHER" id="PTHR43792:SF1">
    <property type="entry name" value="N-ACETYLTRANSFERASE DOMAIN-CONTAINING PROTEIN"/>
    <property type="match status" value="1"/>
</dbReference>
<dbReference type="PROSITE" id="PS51186">
    <property type="entry name" value="GNAT"/>
    <property type="match status" value="1"/>
</dbReference>
<keyword evidence="3" id="KW-1185">Reference proteome</keyword>
<feature type="domain" description="N-acetyltransferase" evidence="1">
    <location>
        <begin position="30"/>
        <end position="187"/>
    </location>
</feature>
<dbReference type="RefSeq" id="WP_102646637.1">
    <property type="nucleotide sequence ID" value="NZ_PNYA01000015.1"/>
</dbReference>
<evidence type="ECO:0000259" key="1">
    <source>
        <dbReference type="PROSITE" id="PS51186"/>
    </source>
</evidence>
<evidence type="ECO:0000313" key="2">
    <source>
        <dbReference type="EMBL" id="PMS18324.1"/>
    </source>
</evidence>
<name>A0A2N7VME3_9BURK</name>
<reference evidence="2 3" key="1">
    <citation type="submission" date="2018-01" db="EMBL/GenBank/DDBJ databases">
        <title>Whole genome analyses suggest that Burkholderia sensu lato contains two further novel genera in the rhizoxinica-symbiotica group Mycetohabitans gen. nov., and Trinickia gen. nov.: implications for the evolution of diazotrophy and nodulation in the Burkholderiaceae.</title>
        <authorList>
            <person name="Estrada-de los Santos P."/>
            <person name="Palmer M."/>
            <person name="Chavez-Ramirez B."/>
            <person name="Beukes C."/>
            <person name="Steenkamp E.T."/>
            <person name="Hirsch A.M."/>
            <person name="Manyaka P."/>
            <person name="Maluk M."/>
            <person name="Lafos M."/>
            <person name="Crook M."/>
            <person name="Gross E."/>
            <person name="Simon M.F."/>
            <person name="Bueno dos Reis Junior F."/>
            <person name="Poole P.S."/>
            <person name="Venter S.N."/>
            <person name="James E.K."/>
        </authorList>
    </citation>
    <scope>NUCLEOTIDE SEQUENCE [LARGE SCALE GENOMIC DNA]</scope>
    <source>
        <strain evidence="2 3">GIMN1.004</strain>
    </source>
</reference>
<proteinExistence type="predicted"/>
<dbReference type="Gene3D" id="3.40.630.30">
    <property type="match status" value="1"/>
</dbReference>
<comment type="caution">
    <text evidence="2">The sequence shown here is derived from an EMBL/GenBank/DDBJ whole genome shotgun (WGS) entry which is preliminary data.</text>
</comment>
<organism evidence="2 3">
    <name type="scientific">Trinickia dabaoshanensis</name>
    <dbReference type="NCBI Taxonomy" id="564714"/>
    <lineage>
        <taxon>Bacteria</taxon>
        <taxon>Pseudomonadati</taxon>
        <taxon>Pseudomonadota</taxon>
        <taxon>Betaproteobacteria</taxon>
        <taxon>Burkholderiales</taxon>
        <taxon>Burkholderiaceae</taxon>
        <taxon>Trinickia</taxon>
    </lineage>
</organism>
<dbReference type="InterPro" id="IPR016181">
    <property type="entry name" value="Acyl_CoA_acyltransferase"/>
</dbReference>
<dbReference type="Proteomes" id="UP000235616">
    <property type="component" value="Unassembled WGS sequence"/>
</dbReference>
<dbReference type="PANTHER" id="PTHR43792">
    <property type="entry name" value="GNAT FAMILY, PUTATIVE (AFU_ORTHOLOGUE AFUA_3G00765)-RELATED-RELATED"/>
    <property type="match status" value="1"/>
</dbReference>
<accession>A0A2N7VME3</accession>
<evidence type="ECO:0000313" key="3">
    <source>
        <dbReference type="Proteomes" id="UP000235616"/>
    </source>
</evidence>
<dbReference type="InterPro" id="IPR000182">
    <property type="entry name" value="GNAT_dom"/>
</dbReference>
<dbReference type="EMBL" id="PNYA01000015">
    <property type="protein sequence ID" value="PMS18324.1"/>
    <property type="molecule type" value="Genomic_DNA"/>
</dbReference>
<gene>
    <name evidence="2" type="ORF">C0Z18_17250</name>
</gene>
<dbReference type="GO" id="GO:0016747">
    <property type="term" value="F:acyltransferase activity, transferring groups other than amino-acyl groups"/>
    <property type="evidence" value="ECO:0007669"/>
    <property type="project" value="InterPro"/>
</dbReference>
<dbReference type="AlphaFoldDB" id="A0A2N7VME3"/>
<keyword evidence="2" id="KW-0808">Transferase</keyword>
<sequence length="187" mass="20478">MSEGNGIDSNDAAGTDGFGGALPVLDTPRLLIRGRTLADLDACMAMDRDPEVTRFIEGPWNDPVEHRRFLHFRITRPYPPGLGYWSIRERAAPEKFLGWVMLIPDHGVGPEVEIGWRLVRAAWGRGMASEAAGALAAHAFETVKLARVIADIDPRNAASRAVAEKIGMKLVSLDASCARYRLESGNR</sequence>